<evidence type="ECO:0000313" key="2">
    <source>
        <dbReference type="Proteomes" id="UP000053240"/>
    </source>
</evidence>
<organism evidence="1 2">
    <name type="scientific">Papilio machaon</name>
    <name type="common">Old World swallowtail butterfly</name>
    <dbReference type="NCBI Taxonomy" id="76193"/>
    <lineage>
        <taxon>Eukaryota</taxon>
        <taxon>Metazoa</taxon>
        <taxon>Ecdysozoa</taxon>
        <taxon>Arthropoda</taxon>
        <taxon>Hexapoda</taxon>
        <taxon>Insecta</taxon>
        <taxon>Pterygota</taxon>
        <taxon>Neoptera</taxon>
        <taxon>Endopterygota</taxon>
        <taxon>Lepidoptera</taxon>
        <taxon>Glossata</taxon>
        <taxon>Ditrysia</taxon>
        <taxon>Papilionoidea</taxon>
        <taxon>Papilionidae</taxon>
        <taxon>Papilioninae</taxon>
        <taxon>Papilio</taxon>
    </lineage>
</organism>
<gene>
    <name evidence="1" type="ORF">RR48_07266</name>
</gene>
<dbReference type="EMBL" id="KQ459995">
    <property type="protein sequence ID" value="KPJ18542.1"/>
    <property type="molecule type" value="Genomic_DNA"/>
</dbReference>
<reference evidence="1 2" key="1">
    <citation type="journal article" date="2015" name="Nat. Commun.">
        <title>Outbred genome sequencing and CRISPR/Cas9 gene editing in butterflies.</title>
        <authorList>
            <person name="Li X."/>
            <person name="Fan D."/>
            <person name="Zhang W."/>
            <person name="Liu G."/>
            <person name="Zhang L."/>
            <person name="Zhao L."/>
            <person name="Fang X."/>
            <person name="Chen L."/>
            <person name="Dong Y."/>
            <person name="Chen Y."/>
            <person name="Ding Y."/>
            <person name="Zhao R."/>
            <person name="Feng M."/>
            <person name="Zhu Y."/>
            <person name="Feng Y."/>
            <person name="Jiang X."/>
            <person name="Zhu D."/>
            <person name="Xiang H."/>
            <person name="Feng X."/>
            <person name="Li S."/>
            <person name="Wang J."/>
            <person name="Zhang G."/>
            <person name="Kronforst M.R."/>
            <person name="Wang W."/>
        </authorList>
    </citation>
    <scope>NUCLEOTIDE SEQUENCE [LARGE SCALE GENOMIC DNA]</scope>
    <source>
        <strain evidence="1">Ya'a_city_454_Pm</strain>
        <tissue evidence="1">Whole body</tissue>
    </source>
</reference>
<dbReference type="InParanoid" id="A0A194RLX9"/>
<proteinExistence type="predicted"/>
<dbReference type="Proteomes" id="UP000053240">
    <property type="component" value="Unassembled WGS sequence"/>
</dbReference>
<dbReference type="AlphaFoldDB" id="A0A194RLX9"/>
<protein>
    <submittedName>
        <fullName evidence="1">Uncharacterized protein</fullName>
    </submittedName>
</protein>
<keyword evidence="2" id="KW-1185">Reference proteome</keyword>
<sequence>MHRKIIFPLVMSPTLHKIHFTFLSFPYKKRVGRGKRTKIVPQEHTRIRLNSVLLHLTPDFCVVVILHRARRPIRATDVVVPDIYLFVCYHYGHRRRLPMLSRTVAAQDRVADTATIIINSCRPMTF</sequence>
<name>A0A194RLX9_PAPMA</name>
<evidence type="ECO:0000313" key="1">
    <source>
        <dbReference type="EMBL" id="KPJ18542.1"/>
    </source>
</evidence>
<accession>A0A194RLX9</accession>